<dbReference type="SUPFAM" id="SSF53271">
    <property type="entry name" value="PRTase-like"/>
    <property type="match status" value="1"/>
</dbReference>
<dbReference type="InterPro" id="IPR029057">
    <property type="entry name" value="PRTase-like"/>
</dbReference>
<dbReference type="Gene3D" id="3.40.50.2020">
    <property type="match status" value="1"/>
</dbReference>
<evidence type="ECO:0000313" key="3">
    <source>
        <dbReference type="EMBL" id="MXQ52836.1"/>
    </source>
</evidence>
<dbReference type="RefSeq" id="WP_160800137.1">
    <property type="nucleotide sequence ID" value="NZ_WUUL01000002.1"/>
</dbReference>
<protein>
    <recommendedName>
        <fullName evidence="2">Phosphoribosyltransferase domain-containing protein</fullName>
    </recommendedName>
</protein>
<dbReference type="InterPro" id="IPR051910">
    <property type="entry name" value="ComF/GntX_DNA_util-trans"/>
</dbReference>
<dbReference type="InterPro" id="IPR000836">
    <property type="entry name" value="PRTase_dom"/>
</dbReference>
<keyword evidence="4" id="KW-1185">Reference proteome</keyword>
<dbReference type="Pfam" id="PF00156">
    <property type="entry name" value="Pribosyltran"/>
    <property type="match status" value="1"/>
</dbReference>
<comment type="caution">
    <text evidence="3">The sequence shown here is derived from an EMBL/GenBank/DDBJ whole genome shotgun (WGS) entry which is preliminary data.</text>
</comment>
<feature type="domain" description="Phosphoribosyltransferase" evidence="2">
    <location>
        <begin position="125"/>
        <end position="170"/>
    </location>
</feature>
<evidence type="ECO:0000256" key="1">
    <source>
        <dbReference type="ARBA" id="ARBA00008007"/>
    </source>
</evidence>
<dbReference type="Proteomes" id="UP000430692">
    <property type="component" value="Unassembled WGS sequence"/>
</dbReference>
<evidence type="ECO:0000313" key="4">
    <source>
        <dbReference type="Proteomes" id="UP000430692"/>
    </source>
</evidence>
<reference evidence="3 4" key="1">
    <citation type="submission" date="2019-12" db="EMBL/GenBank/DDBJ databases">
        <title>Whole-genome analyses of novel actinobacteria.</title>
        <authorList>
            <person name="Sahin N."/>
            <person name="Saygin H."/>
        </authorList>
    </citation>
    <scope>NUCLEOTIDE SEQUENCE [LARGE SCALE GENOMIC DNA]</scope>
    <source>
        <strain evidence="3 4">KC615</strain>
    </source>
</reference>
<evidence type="ECO:0000259" key="2">
    <source>
        <dbReference type="Pfam" id="PF00156"/>
    </source>
</evidence>
<dbReference type="EMBL" id="WUUL01000002">
    <property type="protein sequence ID" value="MXQ52836.1"/>
    <property type="molecule type" value="Genomic_DNA"/>
</dbReference>
<sequence>MVAIEDRVQNVSAVAYTSKAKKVISRFKYLGDERYAKYIGAMMRDVVEVHYRGIPFSVITSVPLHHKRLTERGFNQSQLLAEQIGKSIGIPTLNLLERNKPSPPQASLGRADRIRSLQNSFQISEEAQQLDLRPHTILLVDDVYTTGSTIRECAKTLRSAGAKTIYSTTFAR</sequence>
<dbReference type="CDD" id="cd06223">
    <property type="entry name" value="PRTases_typeI"/>
    <property type="match status" value="1"/>
</dbReference>
<proteinExistence type="inferred from homology"/>
<accession>A0A6I4VSD7</accession>
<gene>
    <name evidence="3" type="ORF">GSM42_03635</name>
</gene>
<organism evidence="3 4">
    <name type="scientific">Shimazuella alba</name>
    <dbReference type="NCBI Taxonomy" id="2690964"/>
    <lineage>
        <taxon>Bacteria</taxon>
        <taxon>Bacillati</taxon>
        <taxon>Bacillota</taxon>
        <taxon>Bacilli</taxon>
        <taxon>Bacillales</taxon>
        <taxon>Thermoactinomycetaceae</taxon>
        <taxon>Shimazuella</taxon>
    </lineage>
</organism>
<dbReference type="AlphaFoldDB" id="A0A6I4VSD7"/>
<name>A0A6I4VSD7_9BACL</name>
<comment type="similarity">
    <text evidence="1">Belongs to the ComF/GntX family.</text>
</comment>
<dbReference type="PANTHER" id="PTHR47505:SF1">
    <property type="entry name" value="DNA UTILIZATION PROTEIN YHGH"/>
    <property type="match status" value="1"/>
</dbReference>
<dbReference type="PANTHER" id="PTHR47505">
    <property type="entry name" value="DNA UTILIZATION PROTEIN YHGH"/>
    <property type="match status" value="1"/>
</dbReference>